<dbReference type="AlphaFoldDB" id="A0A6G1JDN7"/>
<reference evidence="1" key="1">
    <citation type="journal article" date="2020" name="Stud. Mycol.">
        <title>101 Dothideomycetes genomes: a test case for predicting lifestyles and emergence of pathogens.</title>
        <authorList>
            <person name="Haridas S."/>
            <person name="Albert R."/>
            <person name="Binder M."/>
            <person name="Bloem J."/>
            <person name="Labutti K."/>
            <person name="Salamov A."/>
            <person name="Andreopoulos B."/>
            <person name="Baker S."/>
            <person name="Barry K."/>
            <person name="Bills G."/>
            <person name="Bluhm B."/>
            <person name="Cannon C."/>
            <person name="Castanera R."/>
            <person name="Culley D."/>
            <person name="Daum C."/>
            <person name="Ezra D."/>
            <person name="Gonzalez J."/>
            <person name="Henrissat B."/>
            <person name="Kuo A."/>
            <person name="Liang C."/>
            <person name="Lipzen A."/>
            <person name="Lutzoni F."/>
            <person name="Magnuson J."/>
            <person name="Mondo S."/>
            <person name="Nolan M."/>
            <person name="Ohm R."/>
            <person name="Pangilinan J."/>
            <person name="Park H.-J."/>
            <person name="Ramirez L."/>
            <person name="Alfaro M."/>
            <person name="Sun H."/>
            <person name="Tritt A."/>
            <person name="Yoshinaga Y."/>
            <person name="Zwiers L.-H."/>
            <person name="Turgeon B."/>
            <person name="Goodwin S."/>
            <person name="Spatafora J."/>
            <person name="Crous P."/>
            <person name="Grigoriev I."/>
        </authorList>
    </citation>
    <scope>NUCLEOTIDE SEQUENCE</scope>
    <source>
        <strain evidence="1">CBS 122367</strain>
    </source>
</reference>
<dbReference type="EMBL" id="MU005573">
    <property type="protein sequence ID" value="KAF2688340.1"/>
    <property type="molecule type" value="Genomic_DNA"/>
</dbReference>
<sequence length="163" mass="17962">MHATTCTIPLHHVLKRSPSRLDVLGITIIGRLDRSRYTEYIPLLGAFIFASDQFADAKNSITGWLGFLPSSRSRLLFYLDSSPAAIHNHCTVVTLEDILTTSETPTHGQIEMLQKQRFVLANILASSVIQPNPPTGCLRSFANATSSSSSLPHLTSLYSRIHT</sequence>
<evidence type="ECO:0000313" key="1">
    <source>
        <dbReference type="EMBL" id="KAF2688340.1"/>
    </source>
</evidence>
<name>A0A6G1JDN7_9PLEO</name>
<protein>
    <submittedName>
        <fullName evidence="1">Uncharacterized protein</fullName>
    </submittedName>
</protein>
<evidence type="ECO:0000313" key="2">
    <source>
        <dbReference type="Proteomes" id="UP000799291"/>
    </source>
</evidence>
<dbReference type="Proteomes" id="UP000799291">
    <property type="component" value="Unassembled WGS sequence"/>
</dbReference>
<organism evidence="1 2">
    <name type="scientific">Lentithecium fluviatile CBS 122367</name>
    <dbReference type="NCBI Taxonomy" id="1168545"/>
    <lineage>
        <taxon>Eukaryota</taxon>
        <taxon>Fungi</taxon>
        <taxon>Dikarya</taxon>
        <taxon>Ascomycota</taxon>
        <taxon>Pezizomycotina</taxon>
        <taxon>Dothideomycetes</taxon>
        <taxon>Pleosporomycetidae</taxon>
        <taxon>Pleosporales</taxon>
        <taxon>Massarineae</taxon>
        <taxon>Lentitheciaceae</taxon>
        <taxon>Lentithecium</taxon>
    </lineage>
</organism>
<keyword evidence="2" id="KW-1185">Reference proteome</keyword>
<gene>
    <name evidence="1" type="ORF">K458DRAFT_384524</name>
</gene>
<accession>A0A6G1JDN7</accession>
<dbReference type="OrthoDB" id="5422688at2759"/>
<proteinExistence type="predicted"/>